<dbReference type="GO" id="GO:0097149">
    <property type="term" value="C:centralspindlin complex"/>
    <property type="evidence" value="ECO:0007669"/>
    <property type="project" value="TreeGrafter"/>
</dbReference>
<keyword evidence="1" id="KW-0479">Metal-binding</keyword>
<dbReference type="GO" id="GO:0000281">
    <property type="term" value="P:mitotic cytokinesis"/>
    <property type="evidence" value="ECO:0007669"/>
    <property type="project" value="TreeGrafter"/>
</dbReference>
<evidence type="ECO:0000313" key="5">
    <source>
        <dbReference type="EMBL" id="CAH1109202.1"/>
    </source>
</evidence>
<sequence length="243" mass="27443">MKIVVIPKCSVCEKDIDFNKTALKCKECHLMCHKECRNLMPTPCAKKFTGTIADYTPTSPPMVPALIVHCINEIEQRGLNELDIYRILGSEKDVKGLKEKFLTSRLAPYLKEVDIHAICGCLKDFLQSLTEPILNQTLWHDFVTAIRSKDPNDVAPALYETIYLLPQPNRDTLAFVILHLQKVAQSPECKMPTDNLAKIFGHTIVGCSSGDPDQFAEESVEVMAHLLNIPDDFWTNFIKPRSE</sequence>
<dbReference type="InterPro" id="IPR002219">
    <property type="entry name" value="PKC_DAG/PE"/>
</dbReference>
<gene>
    <name evidence="5" type="ORF">PSYICH_LOCUS9664</name>
</gene>
<dbReference type="PANTHER" id="PTHR46199">
    <property type="entry name" value="RAC GTPASE-ACTIVATING PROTEIN 1"/>
    <property type="match status" value="1"/>
</dbReference>
<dbReference type="Gene3D" id="1.10.555.10">
    <property type="entry name" value="Rho GTPase activation protein"/>
    <property type="match status" value="1"/>
</dbReference>
<dbReference type="Pfam" id="PF00130">
    <property type="entry name" value="C1_1"/>
    <property type="match status" value="1"/>
</dbReference>
<evidence type="ECO:0000259" key="4">
    <source>
        <dbReference type="PROSITE" id="PS50238"/>
    </source>
</evidence>
<dbReference type="PANTHER" id="PTHR46199:SF3">
    <property type="entry name" value="RAC GTPASE-ACTIVATING PROTEIN 1"/>
    <property type="match status" value="1"/>
</dbReference>
<evidence type="ECO:0008006" key="7">
    <source>
        <dbReference type="Google" id="ProtNLM"/>
    </source>
</evidence>
<name>A0A9P0D2R7_9CUCU</name>
<feature type="domain" description="Phorbol-ester/DAG-type" evidence="3">
    <location>
        <begin position="1"/>
        <end position="44"/>
    </location>
</feature>
<dbReference type="GO" id="GO:0051256">
    <property type="term" value="P:mitotic spindle midzone assembly"/>
    <property type="evidence" value="ECO:0007669"/>
    <property type="project" value="TreeGrafter"/>
</dbReference>
<dbReference type="InterPro" id="IPR008936">
    <property type="entry name" value="Rho_GTPase_activation_prot"/>
</dbReference>
<evidence type="ECO:0000313" key="6">
    <source>
        <dbReference type="Proteomes" id="UP001153636"/>
    </source>
</evidence>
<dbReference type="AlphaFoldDB" id="A0A9P0D2R7"/>
<dbReference type="GO" id="GO:0046872">
    <property type="term" value="F:metal ion binding"/>
    <property type="evidence" value="ECO:0007669"/>
    <property type="project" value="UniProtKB-KW"/>
</dbReference>
<dbReference type="SMART" id="SM00324">
    <property type="entry name" value="RhoGAP"/>
    <property type="match status" value="1"/>
</dbReference>
<dbReference type="SUPFAM" id="SSF57889">
    <property type="entry name" value="Cysteine-rich domain"/>
    <property type="match status" value="1"/>
</dbReference>
<dbReference type="PROSITE" id="PS50081">
    <property type="entry name" value="ZF_DAG_PE_2"/>
    <property type="match status" value="1"/>
</dbReference>
<dbReference type="CDD" id="cd20821">
    <property type="entry name" value="C1_MgcRacGAP"/>
    <property type="match status" value="1"/>
</dbReference>
<keyword evidence="6" id="KW-1185">Reference proteome</keyword>
<dbReference type="Pfam" id="PF00620">
    <property type="entry name" value="RhoGAP"/>
    <property type="match status" value="1"/>
</dbReference>
<evidence type="ECO:0000259" key="3">
    <source>
        <dbReference type="PROSITE" id="PS50081"/>
    </source>
</evidence>
<protein>
    <recommendedName>
        <fullName evidence="7">Rac GTPase-activating protein 1</fullName>
    </recommendedName>
</protein>
<organism evidence="5 6">
    <name type="scientific">Psylliodes chrysocephalus</name>
    <dbReference type="NCBI Taxonomy" id="3402493"/>
    <lineage>
        <taxon>Eukaryota</taxon>
        <taxon>Metazoa</taxon>
        <taxon>Ecdysozoa</taxon>
        <taxon>Arthropoda</taxon>
        <taxon>Hexapoda</taxon>
        <taxon>Insecta</taxon>
        <taxon>Pterygota</taxon>
        <taxon>Neoptera</taxon>
        <taxon>Endopterygota</taxon>
        <taxon>Coleoptera</taxon>
        <taxon>Polyphaga</taxon>
        <taxon>Cucujiformia</taxon>
        <taxon>Chrysomeloidea</taxon>
        <taxon>Chrysomelidae</taxon>
        <taxon>Galerucinae</taxon>
        <taxon>Alticini</taxon>
        <taxon>Psylliodes</taxon>
    </lineage>
</organism>
<dbReference type="PROSITE" id="PS50238">
    <property type="entry name" value="RHOGAP"/>
    <property type="match status" value="1"/>
</dbReference>
<evidence type="ECO:0000256" key="2">
    <source>
        <dbReference type="ARBA" id="ARBA00022833"/>
    </source>
</evidence>
<dbReference type="EMBL" id="OV651815">
    <property type="protein sequence ID" value="CAH1109202.1"/>
    <property type="molecule type" value="Genomic_DNA"/>
</dbReference>
<dbReference type="Proteomes" id="UP001153636">
    <property type="component" value="Chromosome 3"/>
</dbReference>
<reference evidence="5" key="1">
    <citation type="submission" date="2022-01" db="EMBL/GenBank/DDBJ databases">
        <authorList>
            <person name="King R."/>
        </authorList>
    </citation>
    <scope>NUCLEOTIDE SEQUENCE</scope>
</reference>
<dbReference type="GO" id="GO:0005096">
    <property type="term" value="F:GTPase activator activity"/>
    <property type="evidence" value="ECO:0007669"/>
    <property type="project" value="TreeGrafter"/>
</dbReference>
<feature type="domain" description="Rho-GAP" evidence="4">
    <location>
        <begin position="50"/>
        <end position="234"/>
    </location>
</feature>
<evidence type="ECO:0000256" key="1">
    <source>
        <dbReference type="ARBA" id="ARBA00022723"/>
    </source>
</evidence>
<dbReference type="GO" id="GO:0007266">
    <property type="term" value="P:Rho protein signal transduction"/>
    <property type="evidence" value="ECO:0007669"/>
    <property type="project" value="TreeGrafter"/>
</dbReference>
<dbReference type="GO" id="GO:0030496">
    <property type="term" value="C:midbody"/>
    <property type="evidence" value="ECO:0007669"/>
    <property type="project" value="TreeGrafter"/>
</dbReference>
<dbReference type="InterPro" id="IPR000198">
    <property type="entry name" value="RhoGAP_dom"/>
</dbReference>
<dbReference type="SUPFAM" id="SSF48350">
    <property type="entry name" value="GTPase activation domain, GAP"/>
    <property type="match status" value="1"/>
</dbReference>
<dbReference type="InterPro" id="IPR046349">
    <property type="entry name" value="C1-like_sf"/>
</dbReference>
<dbReference type="Gene3D" id="3.30.60.20">
    <property type="match status" value="1"/>
</dbReference>
<proteinExistence type="predicted"/>
<dbReference type="GO" id="GO:0032154">
    <property type="term" value="C:cleavage furrow"/>
    <property type="evidence" value="ECO:0007669"/>
    <property type="project" value="TreeGrafter"/>
</dbReference>
<keyword evidence="2" id="KW-0862">Zinc</keyword>
<dbReference type="GO" id="GO:0005634">
    <property type="term" value="C:nucleus"/>
    <property type="evidence" value="ECO:0007669"/>
    <property type="project" value="TreeGrafter"/>
</dbReference>
<accession>A0A9P0D2R7</accession>
<dbReference type="GO" id="GO:0051233">
    <property type="term" value="C:spindle midzone"/>
    <property type="evidence" value="ECO:0007669"/>
    <property type="project" value="TreeGrafter"/>
</dbReference>
<dbReference type="OrthoDB" id="2218807at2759"/>
<dbReference type="CDD" id="cd04382">
    <property type="entry name" value="RhoGAP_MgcRacGAP"/>
    <property type="match status" value="1"/>
</dbReference>